<comment type="cofactor">
    <cofactor evidence="1">
        <name>Zn(2+)</name>
        <dbReference type="ChEBI" id="CHEBI:29105"/>
    </cofactor>
</comment>
<dbReference type="GO" id="GO:0004181">
    <property type="term" value="F:metallocarboxypeptidase activity"/>
    <property type="evidence" value="ECO:0007669"/>
    <property type="project" value="InterPro"/>
</dbReference>
<evidence type="ECO:0000256" key="6">
    <source>
        <dbReference type="SAM" id="Phobius"/>
    </source>
</evidence>
<evidence type="ECO:0000256" key="5">
    <source>
        <dbReference type="PROSITE-ProRule" id="PRU01379"/>
    </source>
</evidence>
<evidence type="ECO:0000259" key="7">
    <source>
        <dbReference type="PROSITE" id="PS52035"/>
    </source>
</evidence>
<dbReference type="AlphaFoldDB" id="A0A1R2C2K0"/>
<gene>
    <name evidence="8" type="ORF">SteCoe_15851</name>
</gene>
<dbReference type="Pfam" id="PF00246">
    <property type="entry name" value="Peptidase_M14"/>
    <property type="match status" value="1"/>
</dbReference>
<comment type="caution">
    <text evidence="8">The sequence shown here is derived from an EMBL/GenBank/DDBJ whole genome shotgun (WGS) entry which is preliminary data.</text>
</comment>
<dbReference type="OrthoDB" id="10249045at2759"/>
<keyword evidence="6" id="KW-0472">Membrane</keyword>
<dbReference type="SUPFAM" id="SSF53187">
    <property type="entry name" value="Zn-dependent exopeptidases"/>
    <property type="match status" value="1"/>
</dbReference>
<dbReference type="PROSITE" id="PS52035">
    <property type="entry name" value="PEPTIDASE_M14"/>
    <property type="match status" value="1"/>
</dbReference>
<dbReference type="Gene3D" id="3.40.630.10">
    <property type="entry name" value="Zn peptidases"/>
    <property type="match status" value="1"/>
</dbReference>
<dbReference type="SMART" id="SM00631">
    <property type="entry name" value="Zn_pept"/>
    <property type="match status" value="1"/>
</dbReference>
<evidence type="ECO:0000256" key="3">
    <source>
        <dbReference type="ARBA" id="ARBA00022723"/>
    </source>
</evidence>
<dbReference type="GO" id="GO:0005615">
    <property type="term" value="C:extracellular space"/>
    <property type="evidence" value="ECO:0007669"/>
    <property type="project" value="TreeGrafter"/>
</dbReference>
<evidence type="ECO:0000313" key="8">
    <source>
        <dbReference type="EMBL" id="OMJ83263.1"/>
    </source>
</evidence>
<evidence type="ECO:0000313" key="9">
    <source>
        <dbReference type="Proteomes" id="UP000187209"/>
    </source>
</evidence>
<feature type="domain" description="Peptidase M14" evidence="7">
    <location>
        <begin position="16"/>
        <end position="283"/>
    </location>
</feature>
<proteinExistence type="inferred from homology"/>
<feature type="transmembrane region" description="Helical" evidence="6">
    <location>
        <begin position="651"/>
        <end position="670"/>
    </location>
</feature>
<evidence type="ECO:0000256" key="4">
    <source>
        <dbReference type="ARBA" id="ARBA00022833"/>
    </source>
</evidence>
<keyword evidence="4" id="KW-0862">Zinc</keyword>
<dbReference type="InterPro" id="IPR057246">
    <property type="entry name" value="CARBOXYPEPT_ZN_1"/>
</dbReference>
<dbReference type="GO" id="GO:0008270">
    <property type="term" value="F:zinc ion binding"/>
    <property type="evidence" value="ECO:0007669"/>
    <property type="project" value="InterPro"/>
</dbReference>
<comment type="similarity">
    <text evidence="2 5">Belongs to the peptidase M14 family.</text>
</comment>
<protein>
    <recommendedName>
        <fullName evidence="7">Peptidase M14 domain-containing protein</fullName>
    </recommendedName>
</protein>
<keyword evidence="3" id="KW-0479">Metal-binding</keyword>
<dbReference type="GO" id="GO:0006508">
    <property type="term" value="P:proteolysis"/>
    <property type="evidence" value="ECO:0007669"/>
    <property type="project" value="InterPro"/>
</dbReference>
<evidence type="ECO:0000256" key="1">
    <source>
        <dbReference type="ARBA" id="ARBA00001947"/>
    </source>
</evidence>
<dbReference type="EMBL" id="MPUH01000310">
    <property type="protein sequence ID" value="OMJ83263.1"/>
    <property type="molecule type" value="Genomic_DNA"/>
</dbReference>
<comment type="caution">
    <text evidence="5">Lacks conserved residue(s) required for the propagation of feature annotation.</text>
</comment>
<keyword evidence="6" id="KW-0812">Transmembrane</keyword>
<dbReference type="PANTHER" id="PTHR11705:SF138">
    <property type="entry name" value="PEPTIDASE M14 CARBOXYPEPTIDASE A DOMAIN-CONTAINING PROTEIN"/>
    <property type="match status" value="1"/>
</dbReference>
<dbReference type="InterPro" id="IPR000834">
    <property type="entry name" value="Peptidase_M14"/>
</dbReference>
<dbReference type="PANTHER" id="PTHR11705">
    <property type="entry name" value="PROTEASE FAMILY M14 CARBOXYPEPTIDASE A,B"/>
    <property type="match status" value="1"/>
</dbReference>
<dbReference type="Proteomes" id="UP000187209">
    <property type="component" value="Unassembled WGS sequence"/>
</dbReference>
<name>A0A1R2C2K0_9CILI</name>
<keyword evidence="9" id="KW-1185">Reference proteome</keyword>
<evidence type="ECO:0000256" key="2">
    <source>
        <dbReference type="ARBA" id="ARBA00005988"/>
    </source>
</evidence>
<dbReference type="PROSITE" id="PS00132">
    <property type="entry name" value="CARBOXYPEPT_ZN_1"/>
    <property type="match status" value="1"/>
</dbReference>
<keyword evidence="6" id="KW-1133">Transmembrane helix</keyword>
<reference evidence="8 9" key="1">
    <citation type="submission" date="2016-11" db="EMBL/GenBank/DDBJ databases">
        <title>The macronuclear genome of Stentor coeruleus: a giant cell with tiny introns.</title>
        <authorList>
            <person name="Slabodnick M."/>
            <person name="Ruby J.G."/>
            <person name="Reiff S.B."/>
            <person name="Swart E.C."/>
            <person name="Gosai S."/>
            <person name="Prabakaran S."/>
            <person name="Witkowska E."/>
            <person name="Larue G.E."/>
            <person name="Fisher S."/>
            <person name="Freeman R.M."/>
            <person name="Gunawardena J."/>
            <person name="Chu W."/>
            <person name="Stover N.A."/>
            <person name="Gregory B.D."/>
            <person name="Nowacki M."/>
            <person name="Derisi J."/>
            <person name="Roy S.W."/>
            <person name="Marshall W.F."/>
            <person name="Sood P."/>
        </authorList>
    </citation>
    <scope>NUCLEOTIDE SEQUENCE [LARGE SCALE GENOMIC DNA]</scope>
    <source>
        <strain evidence="8">WM001</strain>
    </source>
</reference>
<accession>A0A1R2C2K0</accession>
<organism evidence="8 9">
    <name type="scientific">Stentor coeruleus</name>
    <dbReference type="NCBI Taxonomy" id="5963"/>
    <lineage>
        <taxon>Eukaryota</taxon>
        <taxon>Sar</taxon>
        <taxon>Alveolata</taxon>
        <taxon>Ciliophora</taxon>
        <taxon>Postciliodesmatophora</taxon>
        <taxon>Heterotrichea</taxon>
        <taxon>Heterotrichida</taxon>
        <taxon>Stentoridae</taxon>
        <taxon>Stentor</taxon>
    </lineage>
</organism>
<sequence>MFIALLAHLTIVSAYGPLDYNSIKERFSELESRCEFIKVTSAQKKYGIAYPDHCDGCEHMIVTIGSSLNPSTPQVYFSGCLHGDERVGPVVLTELATYICDNYDEDEWIKRIVDTRTIIMTPMTNAVGYYRNQREEMHNKNSDDPNRDFPFDNPYSCFSTLAAKTIQKIYEEYLIIAGITFHGGESSLTYPWGAYNHYKNGKSTEAPDDAAFKSISKALLKYSEANLKVGTMSDVVYPVNGGLEDWAYAGGWDNQKSPCFSQNFSNPEGLRQAFFLVEAHDNKSPKSSLYGNVEEVKTGGGGLIPQYIRMTLSLTDIAKPYITHKVTRIPAGVLIEWELWGCIDVVYTQIYYTVTVSSNEWETWNSTQKFTGGCKWGNFTQFSQIFKTDEFYFVIIAKVDDWTQQITPDPNISPQTHMVRMRNSQNYKVKNSMFEIVGDDKIVTQIHKVTDVPMRQLRALLPQGEFIIKIFPGYIDIISQESDLNVSNYGDYRYTDQTESLMKILCNIKGPVKIGKYKNCNDPYVLAGKLIMTSDGKSSAIIEAEPSAEMLTSAICQNKDIVITINKENDKTFYVSVYSDYNWVQIKNGDNSINVTLEQGKGNKFWKFGNNLIIGATIKYKSEKNMGSCVVGIAENTKFSHSYTKIELPKWALAVLIFAKVLAVLIIIAAKLRRKKGVILTERKYEELDLV</sequence>